<dbReference type="Proteomes" id="UP000028999">
    <property type="component" value="Unassembled WGS sequence"/>
</dbReference>
<dbReference type="PaxDb" id="3708-A0A078ID06"/>
<gene>
    <name evidence="2" type="primary">BnaCnng15470D</name>
    <name evidence="2" type="ORF">GSBRNA2T00088044001</name>
</gene>
<reference evidence="2 3" key="1">
    <citation type="journal article" date="2014" name="Science">
        <title>Plant genetics. Early allopolyploid evolution in the post-Neolithic Brassica napus oilseed genome.</title>
        <authorList>
            <person name="Chalhoub B."/>
            <person name="Denoeud F."/>
            <person name="Liu S."/>
            <person name="Parkin I.A."/>
            <person name="Tang H."/>
            <person name="Wang X."/>
            <person name="Chiquet J."/>
            <person name="Belcram H."/>
            <person name="Tong C."/>
            <person name="Samans B."/>
            <person name="Correa M."/>
            <person name="Da Silva C."/>
            <person name="Just J."/>
            <person name="Falentin C."/>
            <person name="Koh C.S."/>
            <person name="Le Clainche I."/>
            <person name="Bernard M."/>
            <person name="Bento P."/>
            <person name="Noel B."/>
            <person name="Labadie K."/>
            <person name="Alberti A."/>
            <person name="Charles M."/>
            <person name="Arnaud D."/>
            <person name="Guo H."/>
            <person name="Daviaud C."/>
            <person name="Alamery S."/>
            <person name="Jabbari K."/>
            <person name="Zhao M."/>
            <person name="Edger P.P."/>
            <person name="Chelaifa H."/>
            <person name="Tack D."/>
            <person name="Lassalle G."/>
            <person name="Mestiri I."/>
            <person name="Schnel N."/>
            <person name="Le Paslier M.C."/>
            <person name="Fan G."/>
            <person name="Renault V."/>
            <person name="Bayer P.E."/>
            <person name="Golicz A.A."/>
            <person name="Manoli S."/>
            <person name="Lee T.H."/>
            <person name="Thi V.H."/>
            <person name="Chalabi S."/>
            <person name="Hu Q."/>
            <person name="Fan C."/>
            <person name="Tollenaere R."/>
            <person name="Lu Y."/>
            <person name="Battail C."/>
            <person name="Shen J."/>
            <person name="Sidebottom C.H."/>
            <person name="Wang X."/>
            <person name="Canaguier A."/>
            <person name="Chauveau A."/>
            <person name="Berard A."/>
            <person name="Deniot G."/>
            <person name="Guan M."/>
            <person name="Liu Z."/>
            <person name="Sun F."/>
            <person name="Lim Y.P."/>
            <person name="Lyons E."/>
            <person name="Town C.D."/>
            <person name="Bancroft I."/>
            <person name="Wang X."/>
            <person name="Meng J."/>
            <person name="Ma J."/>
            <person name="Pires J.C."/>
            <person name="King G.J."/>
            <person name="Brunel D."/>
            <person name="Delourme R."/>
            <person name="Renard M."/>
            <person name="Aury J.M."/>
            <person name="Adams K.L."/>
            <person name="Batley J."/>
            <person name="Snowdon R.J."/>
            <person name="Tost J."/>
            <person name="Edwards D."/>
            <person name="Zhou Y."/>
            <person name="Hua W."/>
            <person name="Sharpe A.G."/>
            <person name="Paterson A.H."/>
            <person name="Guan C."/>
            <person name="Wincker P."/>
        </authorList>
    </citation>
    <scope>NUCLEOTIDE SEQUENCE [LARGE SCALE GENOMIC DNA]</scope>
    <source>
        <strain evidence="3">cv. Darmor-bzh</strain>
    </source>
</reference>
<dbReference type="SUPFAM" id="SSF81383">
    <property type="entry name" value="F-box domain"/>
    <property type="match status" value="1"/>
</dbReference>
<proteinExistence type="predicted"/>
<dbReference type="AlphaFoldDB" id="A0A078ID06"/>
<feature type="domain" description="F-box" evidence="1">
    <location>
        <begin position="1"/>
        <end position="33"/>
    </location>
</feature>
<sequence>MGNINELPEELLQKILSFLPTKYIVATSLFSKS</sequence>
<name>A0A078ID06_BRANA</name>
<dbReference type="InterPro" id="IPR036047">
    <property type="entry name" value="F-box-like_dom_sf"/>
</dbReference>
<dbReference type="Gramene" id="CDY47756">
    <property type="protein sequence ID" value="CDY47756"/>
    <property type="gene ID" value="GSBRNA2T00088044001"/>
</dbReference>
<dbReference type="Gene3D" id="1.20.1280.50">
    <property type="match status" value="1"/>
</dbReference>
<evidence type="ECO:0000313" key="2">
    <source>
        <dbReference type="EMBL" id="CDY47756.1"/>
    </source>
</evidence>
<dbReference type="Pfam" id="PF00646">
    <property type="entry name" value="F-box"/>
    <property type="match status" value="1"/>
</dbReference>
<keyword evidence="3" id="KW-1185">Reference proteome</keyword>
<dbReference type="EMBL" id="LK032733">
    <property type="protein sequence ID" value="CDY47756.1"/>
    <property type="molecule type" value="Genomic_DNA"/>
</dbReference>
<evidence type="ECO:0000259" key="1">
    <source>
        <dbReference type="PROSITE" id="PS50181"/>
    </source>
</evidence>
<dbReference type="InterPro" id="IPR001810">
    <property type="entry name" value="F-box_dom"/>
</dbReference>
<accession>A0A078ID06</accession>
<protein>
    <submittedName>
        <fullName evidence="2">BnaCnng15470D protein</fullName>
    </submittedName>
</protein>
<dbReference type="PROSITE" id="PS50181">
    <property type="entry name" value="FBOX"/>
    <property type="match status" value="1"/>
</dbReference>
<organism evidence="2 3">
    <name type="scientific">Brassica napus</name>
    <name type="common">Rape</name>
    <dbReference type="NCBI Taxonomy" id="3708"/>
    <lineage>
        <taxon>Eukaryota</taxon>
        <taxon>Viridiplantae</taxon>
        <taxon>Streptophyta</taxon>
        <taxon>Embryophyta</taxon>
        <taxon>Tracheophyta</taxon>
        <taxon>Spermatophyta</taxon>
        <taxon>Magnoliopsida</taxon>
        <taxon>eudicotyledons</taxon>
        <taxon>Gunneridae</taxon>
        <taxon>Pentapetalae</taxon>
        <taxon>rosids</taxon>
        <taxon>malvids</taxon>
        <taxon>Brassicales</taxon>
        <taxon>Brassicaceae</taxon>
        <taxon>Brassiceae</taxon>
        <taxon>Brassica</taxon>
    </lineage>
</organism>
<evidence type="ECO:0000313" key="3">
    <source>
        <dbReference type="Proteomes" id="UP000028999"/>
    </source>
</evidence>